<evidence type="ECO:0000313" key="1">
    <source>
        <dbReference type="EMBL" id="APC14213.1"/>
    </source>
</evidence>
<organism evidence="3 4">
    <name type="scientific">Pseudomonas frederiksbergensis</name>
    <dbReference type="NCBI Taxonomy" id="104087"/>
    <lineage>
        <taxon>Bacteria</taxon>
        <taxon>Pseudomonadati</taxon>
        <taxon>Pseudomonadota</taxon>
        <taxon>Gammaproteobacteria</taxon>
        <taxon>Pseudomonadales</taxon>
        <taxon>Pseudomonadaceae</taxon>
        <taxon>Pseudomonas</taxon>
    </lineage>
</organism>
<proteinExistence type="predicted"/>
<name>A0A1J0ET75_9PSED</name>
<reference evidence="3" key="2">
    <citation type="journal article" date="2018" name="Genomics">
        <title>Complete genome sequence of Pseudomonas frederiksbergensis ERDD5:01 revealed genetic bases for survivability at high altitude ecosystem and bioprospection potential.</title>
        <authorList>
            <person name="Kumar R."/>
            <person name="Acharya V."/>
            <person name="Mukhia S."/>
            <person name="Singh D."/>
            <person name="Kumar S."/>
        </authorList>
    </citation>
    <scope>NUCLEOTIDE SEQUENCE</scope>
    <source>
        <strain evidence="3">ERDD5:01</strain>
    </source>
</reference>
<gene>
    <name evidence="1" type="ORF">BLL42_00045</name>
    <name evidence="2" type="ORF">BLL42_26680</name>
    <name evidence="3" type="ORF">BLL42_26740</name>
</gene>
<dbReference type="GeneID" id="46911891"/>
<reference evidence="4" key="1">
    <citation type="submission" date="2016-10" db="EMBL/GenBank/DDBJ databases">
        <title>Pseudomonas frederiksbergensis ERGS4:02 complete genome.</title>
        <authorList>
            <person name="Kumar R."/>
            <person name="Acharya V."/>
            <person name="Singh D."/>
        </authorList>
    </citation>
    <scope>NUCLEOTIDE SEQUENCE [LARGE SCALE GENOMIC DNA]</scope>
    <source>
        <strain evidence="4">ERGS4:02</strain>
    </source>
</reference>
<evidence type="ECO:0000313" key="3">
    <source>
        <dbReference type="EMBL" id="APC19119.1"/>
    </source>
</evidence>
<sequence length="141" mass="16084">MASSQKQAKRAQRAKEKAKKARVVRNNISRYEDSQTVETIETTEASVALFKKMKAAQEKSRVDMLVTLMQDEFVSSAETALDATDIQRILLAMYHRWNNSADQMVPGWLDDPEFKEDYAQAAKIADKEEYVTAWDEESAES</sequence>
<accession>A0A1J0ET75</accession>
<evidence type="ECO:0000313" key="2">
    <source>
        <dbReference type="EMBL" id="APC19107.1"/>
    </source>
</evidence>
<dbReference type="EMBL" id="CP017886">
    <property type="protein sequence ID" value="APC14213.1"/>
    <property type="molecule type" value="Genomic_DNA"/>
</dbReference>
<dbReference type="RefSeq" id="WP_071550138.1">
    <property type="nucleotide sequence ID" value="NZ_CP017886.1"/>
</dbReference>
<dbReference type="EMBL" id="CP017886">
    <property type="protein sequence ID" value="APC19119.1"/>
    <property type="molecule type" value="Genomic_DNA"/>
</dbReference>
<evidence type="ECO:0000313" key="4">
    <source>
        <dbReference type="Proteomes" id="UP000182567"/>
    </source>
</evidence>
<dbReference type="Proteomes" id="UP000182567">
    <property type="component" value="Chromosome"/>
</dbReference>
<dbReference type="AlphaFoldDB" id="A0A1J0ET75"/>
<dbReference type="EMBL" id="CP017886">
    <property type="protein sequence ID" value="APC19107.1"/>
    <property type="molecule type" value="Genomic_DNA"/>
</dbReference>
<protein>
    <submittedName>
        <fullName evidence="3">Uncharacterized protein</fullName>
    </submittedName>
</protein>